<accession>A0A2H4TYK7</accession>
<protein>
    <submittedName>
        <fullName evidence="1">Transposase</fullName>
    </submittedName>
</protein>
<proteinExistence type="predicted"/>
<organism evidence="1 2">
    <name type="scientific">Escherichia coli</name>
    <dbReference type="NCBI Taxonomy" id="562"/>
    <lineage>
        <taxon>Bacteria</taxon>
        <taxon>Pseudomonadati</taxon>
        <taxon>Pseudomonadota</taxon>
        <taxon>Gammaproteobacteria</taxon>
        <taxon>Enterobacterales</taxon>
        <taxon>Enterobacteriaceae</taxon>
        <taxon>Escherichia</taxon>
    </lineage>
</organism>
<dbReference type="Proteomes" id="UP000236551">
    <property type="component" value="Chromosome"/>
</dbReference>
<evidence type="ECO:0000313" key="1">
    <source>
        <dbReference type="EMBL" id="ATZ34646.1"/>
    </source>
</evidence>
<reference evidence="1 2" key="1">
    <citation type="submission" date="2017-11" db="EMBL/GenBank/DDBJ databases">
        <title>Escherichia coli CV839-15 Genome sequencing and assembly.</title>
        <authorList>
            <person name="Li Z."/>
            <person name="Song N."/>
            <person name="Li W."/>
            <person name="Philip H.R."/>
            <person name="Bu Z."/>
            <person name="Siguo L."/>
        </authorList>
    </citation>
    <scope>NUCLEOTIDE SEQUENCE [LARGE SCALE GENOMIC DNA]</scope>
    <source>
        <strain evidence="1 2">CV839-15</strain>
    </source>
</reference>
<name>A0A2H4TYK7_ECOLX</name>
<dbReference type="EMBL" id="CP024978">
    <property type="protein sequence ID" value="ATZ34646.1"/>
    <property type="molecule type" value="Genomic_DNA"/>
</dbReference>
<sequence length="40" mass="4801">MLHQIPHSQNHFGLGQHQSEVLYHHVFLHQRANMLPLLEY</sequence>
<evidence type="ECO:0000313" key="2">
    <source>
        <dbReference type="Proteomes" id="UP000236551"/>
    </source>
</evidence>
<gene>
    <name evidence="1" type="ORF">CV83915_04375</name>
</gene>
<dbReference type="AlphaFoldDB" id="A0A2H4TYK7"/>